<dbReference type="Pfam" id="PF02518">
    <property type="entry name" value="HATPase_c"/>
    <property type="match status" value="1"/>
</dbReference>
<keyword evidence="8 14" id="KW-0418">Kinase</keyword>
<evidence type="ECO:0000256" key="11">
    <source>
        <dbReference type="ARBA" id="ARBA00023136"/>
    </source>
</evidence>
<evidence type="ECO:0000313" key="14">
    <source>
        <dbReference type="EMBL" id="RDY29430.1"/>
    </source>
</evidence>
<feature type="transmembrane region" description="Helical" evidence="12">
    <location>
        <begin position="112"/>
        <end position="130"/>
    </location>
</feature>
<dbReference type="InterPro" id="IPR036890">
    <property type="entry name" value="HATPase_C_sf"/>
</dbReference>
<dbReference type="Gene3D" id="6.10.340.10">
    <property type="match status" value="1"/>
</dbReference>
<dbReference type="SMART" id="SM00388">
    <property type="entry name" value="HisKA"/>
    <property type="match status" value="1"/>
</dbReference>
<dbReference type="InterPro" id="IPR005467">
    <property type="entry name" value="His_kinase_dom"/>
</dbReference>
<evidence type="ECO:0000256" key="5">
    <source>
        <dbReference type="ARBA" id="ARBA00022553"/>
    </source>
</evidence>
<dbReference type="PROSITE" id="PS50109">
    <property type="entry name" value="HIS_KIN"/>
    <property type="match status" value="1"/>
</dbReference>
<keyword evidence="5" id="KW-0597">Phosphoprotein</keyword>
<dbReference type="InterPro" id="IPR050351">
    <property type="entry name" value="BphY/WalK/GraS-like"/>
</dbReference>
<dbReference type="InterPro" id="IPR003661">
    <property type="entry name" value="HisK_dim/P_dom"/>
</dbReference>
<feature type="domain" description="Histidine kinase" evidence="13">
    <location>
        <begin position="198"/>
        <end position="411"/>
    </location>
</feature>
<dbReference type="InterPro" id="IPR003594">
    <property type="entry name" value="HATPase_dom"/>
</dbReference>
<evidence type="ECO:0000256" key="8">
    <source>
        <dbReference type="ARBA" id="ARBA00022777"/>
    </source>
</evidence>
<dbReference type="InterPro" id="IPR036097">
    <property type="entry name" value="HisK_dim/P_sf"/>
</dbReference>
<dbReference type="SMART" id="SM00387">
    <property type="entry name" value="HATPase_c"/>
    <property type="match status" value="1"/>
</dbReference>
<dbReference type="AlphaFoldDB" id="A0A371J9I4"/>
<dbReference type="Pfam" id="PF00512">
    <property type="entry name" value="HisKA"/>
    <property type="match status" value="1"/>
</dbReference>
<keyword evidence="11 12" id="KW-0472">Membrane</keyword>
<dbReference type="CDD" id="cd00082">
    <property type="entry name" value="HisKA"/>
    <property type="match status" value="1"/>
</dbReference>
<evidence type="ECO:0000256" key="10">
    <source>
        <dbReference type="ARBA" id="ARBA00023012"/>
    </source>
</evidence>
<comment type="catalytic activity">
    <reaction evidence="1">
        <text>ATP + protein L-histidine = ADP + protein N-phospho-L-histidine.</text>
        <dbReference type="EC" id="2.7.13.3"/>
    </reaction>
</comment>
<keyword evidence="7 12" id="KW-0812">Transmembrane</keyword>
<keyword evidence="15" id="KW-1185">Reference proteome</keyword>
<dbReference type="PANTHER" id="PTHR45453">
    <property type="entry name" value="PHOSPHATE REGULON SENSOR PROTEIN PHOR"/>
    <property type="match status" value="1"/>
</dbReference>
<evidence type="ECO:0000256" key="6">
    <source>
        <dbReference type="ARBA" id="ARBA00022679"/>
    </source>
</evidence>
<keyword evidence="6" id="KW-0808">Transferase</keyword>
<dbReference type="PANTHER" id="PTHR45453:SF2">
    <property type="entry name" value="HISTIDINE KINASE"/>
    <property type="match status" value="1"/>
</dbReference>
<dbReference type="Proteomes" id="UP000215694">
    <property type="component" value="Unassembled WGS sequence"/>
</dbReference>
<sequence length="413" mass="47359">MFIFNPEIKKFTIKYILLLFLALLLSVGFSVASINVIKNKVVENNQVIVGNILSEHPELEKEIIDIITQGKNYENIELGAKVLSKYNYNHNIKSQYEPIINSSFKDITKTNIILVLLIFLVIIILALFYFRRIYKDIIDMTNYVYNSSEGIEFDMKNRNQEGQIGLLKTELIKMTTVLKENVSLLKGEKVFLNNTISDISHQLRTPMTSLMILNDLMYDDLPIEVKVEFLDKIKSQLNRMDWLIKSMLKLSKVEAKVIDFKNDKVNIEELIHRAVQPIKVPIEIKNQNLVIEGDKNASYIGDIDWSVEALVNIIKNCVEHTNDNGTISISFEENPLYSEIIVKDSGEGIDKKDIPNIFKRFYRGKSSSKEDSVGIGLAMAKSIIESQNGDIFVRSEKSKGTEFHITFHKTYCD</sequence>
<keyword evidence="9 12" id="KW-1133">Transmembrane helix</keyword>
<evidence type="ECO:0000256" key="7">
    <source>
        <dbReference type="ARBA" id="ARBA00022692"/>
    </source>
</evidence>
<protein>
    <recommendedName>
        <fullName evidence="3">histidine kinase</fullName>
        <ecNumber evidence="3">2.7.13.3</ecNumber>
    </recommendedName>
</protein>
<proteinExistence type="predicted"/>
<dbReference type="GO" id="GO:0000155">
    <property type="term" value="F:phosphorelay sensor kinase activity"/>
    <property type="evidence" value="ECO:0007669"/>
    <property type="project" value="InterPro"/>
</dbReference>
<dbReference type="EC" id="2.7.13.3" evidence="3"/>
<dbReference type="RefSeq" id="WP_094366030.1">
    <property type="nucleotide sequence ID" value="NZ_NOJY02000002.1"/>
</dbReference>
<accession>A0A371J9I4</accession>
<dbReference type="OrthoDB" id="9773956at2"/>
<evidence type="ECO:0000256" key="9">
    <source>
        <dbReference type="ARBA" id="ARBA00022989"/>
    </source>
</evidence>
<dbReference type="GO" id="GO:0005886">
    <property type="term" value="C:plasma membrane"/>
    <property type="evidence" value="ECO:0007669"/>
    <property type="project" value="UniProtKB-SubCell"/>
</dbReference>
<dbReference type="SUPFAM" id="SSF55874">
    <property type="entry name" value="ATPase domain of HSP90 chaperone/DNA topoisomerase II/histidine kinase"/>
    <property type="match status" value="1"/>
</dbReference>
<evidence type="ECO:0000256" key="3">
    <source>
        <dbReference type="ARBA" id="ARBA00012438"/>
    </source>
</evidence>
<keyword evidence="10" id="KW-0902">Two-component regulatory system</keyword>
<dbReference type="EMBL" id="NOJY02000002">
    <property type="protein sequence ID" value="RDY29430.1"/>
    <property type="molecule type" value="Genomic_DNA"/>
</dbReference>
<organism evidence="14 15">
    <name type="scientific">Romboutsia weinsteinii</name>
    <dbReference type="NCBI Taxonomy" id="2020949"/>
    <lineage>
        <taxon>Bacteria</taxon>
        <taxon>Bacillati</taxon>
        <taxon>Bacillota</taxon>
        <taxon>Clostridia</taxon>
        <taxon>Peptostreptococcales</taxon>
        <taxon>Peptostreptococcaceae</taxon>
        <taxon>Romboutsia</taxon>
    </lineage>
</organism>
<dbReference type="InterPro" id="IPR004358">
    <property type="entry name" value="Sig_transdc_His_kin-like_C"/>
</dbReference>
<evidence type="ECO:0000313" key="15">
    <source>
        <dbReference type="Proteomes" id="UP000215694"/>
    </source>
</evidence>
<dbReference type="GO" id="GO:0004721">
    <property type="term" value="F:phosphoprotein phosphatase activity"/>
    <property type="evidence" value="ECO:0007669"/>
    <property type="project" value="TreeGrafter"/>
</dbReference>
<evidence type="ECO:0000256" key="1">
    <source>
        <dbReference type="ARBA" id="ARBA00000085"/>
    </source>
</evidence>
<dbReference type="GO" id="GO:0016036">
    <property type="term" value="P:cellular response to phosphate starvation"/>
    <property type="evidence" value="ECO:0007669"/>
    <property type="project" value="TreeGrafter"/>
</dbReference>
<evidence type="ECO:0000256" key="4">
    <source>
        <dbReference type="ARBA" id="ARBA00022475"/>
    </source>
</evidence>
<dbReference type="SUPFAM" id="SSF47384">
    <property type="entry name" value="Homodimeric domain of signal transducing histidine kinase"/>
    <property type="match status" value="1"/>
</dbReference>
<comment type="caution">
    <text evidence="14">The sequence shown here is derived from an EMBL/GenBank/DDBJ whole genome shotgun (WGS) entry which is preliminary data.</text>
</comment>
<evidence type="ECO:0000256" key="2">
    <source>
        <dbReference type="ARBA" id="ARBA00004651"/>
    </source>
</evidence>
<evidence type="ECO:0000256" key="12">
    <source>
        <dbReference type="SAM" id="Phobius"/>
    </source>
</evidence>
<keyword evidence="4" id="KW-1003">Cell membrane</keyword>
<evidence type="ECO:0000259" key="13">
    <source>
        <dbReference type="PROSITE" id="PS50109"/>
    </source>
</evidence>
<dbReference type="PRINTS" id="PR00344">
    <property type="entry name" value="BCTRLSENSOR"/>
</dbReference>
<dbReference type="Gene3D" id="3.30.565.10">
    <property type="entry name" value="Histidine kinase-like ATPase, C-terminal domain"/>
    <property type="match status" value="1"/>
</dbReference>
<dbReference type="Gene3D" id="1.10.287.130">
    <property type="match status" value="1"/>
</dbReference>
<comment type="subcellular location">
    <subcellularLocation>
        <location evidence="2">Cell membrane</location>
        <topology evidence="2">Multi-pass membrane protein</topology>
    </subcellularLocation>
</comment>
<reference evidence="14 15" key="1">
    <citation type="journal article" date="2017" name="Genome Announc.">
        <title>Draft Genome Sequence of Romboutsia weinsteinii sp. nov. Strain CCRI-19649(T) Isolated from Surface Water.</title>
        <authorList>
            <person name="Maheux A.F."/>
            <person name="Boudreau D.K."/>
            <person name="Berube E."/>
            <person name="Boissinot M."/>
            <person name="Cantin P."/>
            <person name="Raymond F."/>
            <person name="Corbeil J."/>
            <person name="Omar R.F."/>
            <person name="Bergeron M.G."/>
        </authorList>
    </citation>
    <scope>NUCLEOTIDE SEQUENCE [LARGE SCALE GENOMIC DNA]</scope>
    <source>
        <strain evidence="14 15">CCRI-19649</strain>
    </source>
</reference>
<gene>
    <name evidence="14" type="ORF">CHL78_001645</name>
</gene>
<name>A0A371J9I4_9FIRM</name>